<keyword evidence="1" id="KW-0479">Metal-binding</keyword>
<dbReference type="GO" id="GO:0005743">
    <property type="term" value="C:mitochondrial inner membrane"/>
    <property type="evidence" value="ECO:0007669"/>
    <property type="project" value="TreeGrafter"/>
</dbReference>
<dbReference type="EMBL" id="JACAZH010000042">
    <property type="protein sequence ID" value="KAF7335194.1"/>
    <property type="molecule type" value="Genomic_DNA"/>
</dbReference>
<keyword evidence="1" id="KW-0285">Flavoprotein</keyword>
<dbReference type="Proteomes" id="UP000623467">
    <property type="component" value="Unassembled WGS sequence"/>
</dbReference>
<dbReference type="InterPro" id="IPR036188">
    <property type="entry name" value="FAD/NAD-bd_sf"/>
</dbReference>
<reference evidence="2" key="1">
    <citation type="submission" date="2020-05" db="EMBL/GenBank/DDBJ databases">
        <title>Mycena genomes resolve the evolution of fungal bioluminescence.</title>
        <authorList>
            <person name="Tsai I.J."/>
        </authorList>
    </citation>
    <scope>NUCLEOTIDE SEQUENCE</scope>
    <source>
        <strain evidence="2">160909Yilan</strain>
    </source>
</reference>
<keyword evidence="1" id="KW-0274">FAD</keyword>
<proteinExistence type="predicted"/>
<dbReference type="Gene3D" id="3.50.50.60">
    <property type="entry name" value="FAD/NAD(P)-binding domain"/>
    <property type="match status" value="1"/>
</dbReference>
<dbReference type="EC" id="1.5.5.1" evidence="1"/>
<evidence type="ECO:0000313" key="3">
    <source>
        <dbReference type="Proteomes" id="UP000623467"/>
    </source>
</evidence>
<comment type="caution">
    <text evidence="2">The sequence shown here is derived from an EMBL/GenBank/DDBJ whole genome shotgun (WGS) entry which is preliminary data.</text>
</comment>
<dbReference type="GO" id="GO:0051539">
    <property type="term" value="F:4 iron, 4 sulfur cluster binding"/>
    <property type="evidence" value="ECO:0007669"/>
    <property type="project" value="UniProtKB-UniRule"/>
</dbReference>
<dbReference type="GO" id="GO:0046872">
    <property type="term" value="F:metal ion binding"/>
    <property type="evidence" value="ECO:0007669"/>
    <property type="project" value="UniProtKB-KW"/>
</dbReference>
<protein>
    <recommendedName>
        <fullName evidence="1">Electron transfer flavoprotein-ubiquinone oxidoreductase</fullName>
        <shortName evidence="1">ETF-QO</shortName>
        <ecNumber evidence="1">1.5.5.1</ecNumber>
    </recommendedName>
</protein>
<evidence type="ECO:0000313" key="2">
    <source>
        <dbReference type="EMBL" id="KAF7335194.1"/>
    </source>
</evidence>
<gene>
    <name evidence="2" type="ORF">MSAN_02352700</name>
</gene>
<keyword evidence="1" id="KW-0813">Transport</keyword>
<name>A0A8H6X732_9AGAR</name>
<accession>A0A8H6X732</accession>
<organism evidence="2 3">
    <name type="scientific">Mycena sanguinolenta</name>
    <dbReference type="NCBI Taxonomy" id="230812"/>
    <lineage>
        <taxon>Eukaryota</taxon>
        <taxon>Fungi</taxon>
        <taxon>Dikarya</taxon>
        <taxon>Basidiomycota</taxon>
        <taxon>Agaricomycotina</taxon>
        <taxon>Agaricomycetes</taxon>
        <taxon>Agaricomycetidae</taxon>
        <taxon>Agaricales</taxon>
        <taxon>Marasmiineae</taxon>
        <taxon>Mycenaceae</taxon>
        <taxon>Mycena</taxon>
    </lineage>
</organism>
<comment type="catalytic activity">
    <reaction evidence="1">
        <text>a ubiquinone + reduced [electron-transfer flavoprotein] = a ubiquinol + oxidized [electron-transfer flavoprotein] + H(+)</text>
        <dbReference type="Rhea" id="RHEA:24052"/>
        <dbReference type="Rhea" id="RHEA-COMP:9565"/>
        <dbReference type="Rhea" id="RHEA-COMP:9566"/>
        <dbReference type="Rhea" id="RHEA-COMP:10685"/>
        <dbReference type="Rhea" id="RHEA-COMP:10686"/>
        <dbReference type="ChEBI" id="CHEBI:15378"/>
        <dbReference type="ChEBI" id="CHEBI:16389"/>
        <dbReference type="ChEBI" id="CHEBI:17976"/>
        <dbReference type="ChEBI" id="CHEBI:57692"/>
        <dbReference type="ChEBI" id="CHEBI:58307"/>
        <dbReference type="EC" id="1.5.5.1"/>
    </reaction>
</comment>
<keyword evidence="3" id="KW-1185">Reference proteome</keyword>
<comment type="cofactor">
    <cofactor evidence="1">
        <name>[4Fe-4S] cluster</name>
        <dbReference type="ChEBI" id="CHEBI:49883"/>
    </cofactor>
    <text evidence="1">Binds 1 [4Fe-4S] cluster.</text>
</comment>
<evidence type="ECO:0000256" key="1">
    <source>
        <dbReference type="RuleBase" id="RU366068"/>
    </source>
</evidence>
<comment type="cofactor">
    <cofactor evidence="1">
        <name>FAD</name>
        <dbReference type="ChEBI" id="CHEBI:57692"/>
    </cofactor>
</comment>
<dbReference type="SUPFAM" id="SSF51905">
    <property type="entry name" value="FAD/NAD(P)-binding domain"/>
    <property type="match status" value="1"/>
</dbReference>
<dbReference type="GO" id="GO:0004174">
    <property type="term" value="F:electron-transferring-flavoprotein dehydrogenase activity"/>
    <property type="evidence" value="ECO:0007669"/>
    <property type="project" value="UniProtKB-UniRule"/>
</dbReference>
<dbReference type="AlphaFoldDB" id="A0A8H6X732"/>
<comment type="function">
    <text evidence="1">Accepts electrons from ETF and reduces ubiquinone.</text>
</comment>
<keyword evidence="1" id="KW-0411">Iron-sulfur</keyword>
<keyword evidence="1" id="KW-0408">Iron</keyword>
<keyword evidence="1" id="KW-0560">Oxidoreductase</keyword>
<keyword evidence="1 2" id="KW-0830">Ubiquinone</keyword>
<dbReference type="Pfam" id="PF13450">
    <property type="entry name" value="NAD_binding_8"/>
    <property type="match status" value="1"/>
</dbReference>
<dbReference type="InterPro" id="IPR040156">
    <property type="entry name" value="ETF-QO"/>
</dbReference>
<dbReference type="PANTHER" id="PTHR10617">
    <property type="entry name" value="ELECTRON TRANSFER FLAVOPROTEIN-UBIQUINONE OXIDOREDUCTASE"/>
    <property type="match status" value="1"/>
</dbReference>
<sequence>MLGRLRARLPKYPARRLHASATTRSSSYTPYDPAAEPREEELVDVCIVGGGPAGLSAAIRLKQLESETSLPVRVVVLEKGAEVGSHILSGAVIESSALDALLPDWRAREDHPLAQPVTSSGMRLLTEKYSIPIPHSLQMGNKGNLITL</sequence>
<keyword evidence="1" id="KW-0249">Electron transport</keyword>
<dbReference type="PANTHER" id="PTHR10617:SF107">
    <property type="entry name" value="ELECTRON TRANSFER FLAVOPROTEIN-UBIQUINONE OXIDOREDUCTASE, MITOCHONDRIAL"/>
    <property type="match status" value="1"/>
</dbReference>
<dbReference type="OrthoDB" id="437331at2759"/>